<feature type="region of interest" description="Disordered" evidence="1">
    <location>
        <begin position="1"/>
        <end position="32"/>
    </location>
</feature>
<evidence type="ECO:0000313" key="2">
    <source>
        <dbReference type="EMBL" id="WRT67819.1"/>
    </source>
</evidence>
<accession>A0ABZ1D383</accession>
<sequence length="230" mass="24959">MLCEPTSRPQSPFMHKSPRSHSHTQSPIFSPTMPLTFSRQVYGTFSTSPITSISGPSQPTPIHHSHSVPSTPITLTSSSSCTTITTNNSRPPVITHSQSHRITRPKSMKKPSGSTSQKQKNVQMSLEVKVEKAKGFHAFFVPLCKNLPPAPPCSPVGSHGNGNGILKQRDDDNQNNGVSGFGGNGNDNASGIGNLTEMDYFGQWNKRKENDQWVEDVTTSLSEGMDIDAN</sequence>
<feature type="region of interest" description="Disordered" evidence="1">
    <location>
        <begin position="52"/>
        <end position="122"/>
    </location>
</feature>
<keyword evidence="3" id="KW-1185">Reference proteome</keyword>
<gene>
    <name evidence="2" type="ORF">IL334_004793</name>
</gene>
<reference evidence="2 3" key="1">
    <citation type="submission" date="2024-01" db="EMBL/GenBank/DDBJ databases">
        <title>Comparative genomics of Cryptococcus and Kwoniella reveals pathogenesis evolution and contrasting modes of karyotype evolution via chromosome fusion or intercentromeric recombination.</title>
        <authorList>
            <person name="Coelho M.A."/>
            <person name="David-Palma M."/>
            <person name="Shea T."/>
            <person name="Bowers K."/>
            <person name="McGinley-Smith S."/>
            <person name="Mohammad A.W."/>
            <person name="Gnirke A."/>
            <person name="Yurkov A.M."/>
            <person name="Nowrousian M."/>
            <person name="Sun S."/>
            <person name="Cuomo C.A."/>
            <person name="Heitman J."/>
        </authorList>
    </citation>
    <scope>NUCLEOTIDE SEQUENCE [LARGE SCALE GENOMIC DNA]</scope>
    <source>
        <strain evidence="2">CBS 11374</strain>
    </source>
</reference>
<feature type="compositionally biased region" description="Polar residues" evidence="1">
    <location>
        <begin position="23"/>
        <end position="32"/>
    </location>
</feature>
<organism evidence="2 3">
    <name type="scientific">Kwoniella shivajii</name>
    <dbReference type="NCBI Taxonomy" id="564305"/>
    <lineage>
        <taxon>Eukaryota</taxon>
        <taxon>Fungi</taxon>
        <taxon>Dikarya</taxon>
        <taxon>Basidiomycota</taxon>
        <taxon>Agaricomycotina</taxon>
        <taxon>Tremellomycetes</taxon>
        <taxon>Tremellales</taxon>
        <taxon>Cryptococcaceae</taxon>
        <taxon>Kwoniella</taxon>
    </lineage>
</organism>
<dbReference type="EMBL" id="CP141886">
    <property type="protein sequence ID" value="WRT67819.1"/>
    <property type="molecule type" value="Genomic_DNA"/>
</dbReference>
<name>A0ABZ1D383_9TREE</name>
<dbReference type="GeneID" id="87956924"/>
<dbReference type="Proteomes" id="UP001329825">
    <property type="component" value="Chromosome 6"/>
</dbReference>
<feature type="compositionally biased region" description="Basic residues" evidence="1">
    <location>
        <begin position="98"/>
        <end position="109"/>
    </location>
</feature>
<dbReference type="RefSeq" id="XP_062792559.1">
    <property type="nucleotide sequence ID" value="XM_062936508.1"/>
</dbReference>
<feature type="region of interest" description="Disordered" evidence="1">
    <location>
        <begin position="156"/>
        <end position="190"/>
    </location>
</feature>
<feature type="compositionally biased region" description="Polar residues" evidence="1">
    <location>
        <begin position="112"/>
        <end position="122"/>
    </location>
</feature>
<evidence type="ECO:0000313" key="3">
    <source>
        <dbReference type="Proteomes" id="UP001329825"/>
    </source>
</evidence>
<protein>
    <submittedName>
        <fullName evidence="2">Uncharacterized protein</fullName>
    </submittedName>
</protein>
<evidence type="ECO:0000256" key="1">
    <source>
        <dbReference type="SAM" id="MobiDB-lite"/>
    </source>
</evidence>
<feature type="compositionally biased region" description="Low complexity" evidence="1">
    <location>
        <begin position="52"/>
        <end position="89"/>
    </location>
</feature>
<proteinExistence type="predicted"/>